<evidence type="ECO:0000256" key="3">
    <source>
        <dbReference type="ARBA" id="ARBA00023125"/>
    </source>
</evidence>
<dbReference type="PROSITE" id="PS50937">
    <property type="entry name" value="HTH_MERR_2"/>
    <property type="match status" value="1"/>
</dbReference>
<dbReference type="SUPFAM" id="SSF46955">
    <property type="entry name" value="Putative DNA-binding domain"/>
    <property type="match status" value="1"/>
</dbReference>
<dbReference type="PANTHER" id="PTHR30204">
    <property type="entry name" value="REDOX-CYCLING DRUG-SENSING TRANSCRIPTIONAL ACTIVATOR SOXR"/>
    <property type="match status" value="1"/>
</dbReference>
<dbReference type="PANTHER" id="PTHR30204:SF69">
    <property type="entry name" value="MERR-FAMILY TRANSCRIPTIONAL REGULATOR"/>
    <property type="match status" value="1"/>
</dbReference>
<evidence type="ECO:0000259" key="5">
    <source>
        <dbReference type="PROSITE" id="PS50937"/>
    </source>
</evidence>
<dbReference type="AlphaFoldDB" id="A0A2U8QSY9"/>
<dbReference type="KEGG" id="fse:DI487_03410"/>
<organism evidence="6 7">
    <name type="scientific">Flavobacterium sediminis</name>
    <dbReference type="NCBI Taxonomy" id="2201181"/>
    <lineage>
        <taxon>Bacteria</taxon>
        <taxon>Pseudomonadati</taxon>
        <taxon>Bacteroidota</taxon>
        <taxon>Flavobacteriia</taxon>
        <taxon>Flavobacteriales</taxon>
        <taxon>Flavobacteriaceae</taxon>
        <taxon>Flavobacterium</taxon>
    </lineage>
</organism>
<dbReference type="Pfam" id="PF02607">
    <property type="entry name" value="B12-binding_2"/>
    <property type="match status" value="1"/>
</dbReference>
<name>A0A2U8QSY9_9FLAO</name>
<keyword evidence="1" id="KW-0678">Repressor</keyword>
<keyword evidence="2" id="KW-0805">Transcription regulation</keyword>
<keyword evidence="4" id="KW-0804">Transcription</keyword>
<keyword evidence="3" id="KW-0238">DNA-binding</keyword>
<dbReference type="InterPro" id="IPR003759">
    <property type="entry name" value="Cbl-bd_cap"/>
</dbReference>
<feature type="domain" description="HTH merR-type" evidence="5">
    <location>
        <begin position="8"/>
        <end position="77"/>
    </location>
</feature>
<evidence type="ECO:0000256" key="2">
    <source>
        <dbReference type="ARBA" id="ARBA00023015"/>
    </source>
</evidence>
<dbReference type="GO" id="GO:0003677">
    <property type="term" value="F:DNA binding"/>
    <property type="evidence" value="ECO:0007669"/>
    <property type="project" value="UniProtKB-KW"/>
</dbReference>
<keyword evidence="7" id="KW-1185">Reference proteome</keyword>
<dbReference type="InterPro" id="IPR009061">
    <property type="entry name" value="DNA-bd_dom_put_sf"/>
</dbReference>
<dbReference type="InterPro" id="IPR000551">
    <property type="entry name" value="MerR-type_HTH_dom"/>
</dbReference>
<sequence length="299" mass="35193">MLNNIKTIFSVKDLENLSGIKAHTIRIWEKRYEIFTPDRNENNVRSYTSEELQKLLNIAFLNRFGYKISKIAQLNESQLVQLVQQTYSQKTSATLALSEFKLAMFNFDTELFHKAYNQLKEVKNFDAIFFDVFIPLLDEIGLLWQTATLKPVHEHFISSLVKQKLFFEMENLYLKVKDVKEDRLFVLFLPLNEIHELGLLFLQYQLLKRDYRVVFLGESVPVEDLQFMVDIHPNLVFVSYFTVQPSASEIDNYLSQFSDLVLKETSHELWVLGQQTQYISKLNTGIQQFMSIQELLHQV</sequence>
<gene>
    <name evidence="6" type="ORF">DI487_03410</name>
</gene>
<dbReference type="Proteomes" id="UP000245429">
    <property type="component" value="Chromosome"/>
</dbReference>
<accession>A0A2U8QSY9</accession>
<dbReference type="InterPro" id="IPR036594">
    <property type="entry name" value="Meth_synthase_dom"/>
</dbReference>
<dbReference type="CDD" id="cd01104">
    <property type="entry name" value="HTH_MlrA-CarA"/>
    <property type="match status" value="1"/>
</dbReference>
<evidence type="ECO:0000256" key="1">
    <source>
        <dbReference type="ARBA" id="ARBA00022491"/>
    </source>
</evidence>
<evidence type="ECO:0000256" key="4">
    <source>
        <dbReference type="ARBA" id="ARBA00023163"/>
    </source>
</evidence>
<dbReference type="Gene3D" id="3.40.50.280">
    <property type="entry name" value="Cobalamin-binding domain"/>
    <property type="match status" value="1"/>
</dbReference>
<evidence type="ECO:0000313" key="7">
    <source>
        <dbReference type="Proteomes" id="UP000245429"/>
    </source>
</evidence>
<dbReference type="InterPro" id="IPR047057">
    <property type="entry name" value="MerR_fam"/>
</dbReference>
<reference evidence="6 7" key="1">
    <citation type="submission" date="2018-05" db="EMBL/GenBank/DDBJ databases">
        <title>Flavobacterium sp. MEBiC07310.</title>
        <authorList>
            <person name="Baek K."/>
        </authorList>
    </citation>
    <scope>NUCLEOTIDE SEQUENCE [LARGE SCALE GENOMIC DNA]</scope>
    <source>
        <strain evidence="6 7">MEBiC07310</strain>
    </source>
</reference>
<dbReference type="Gene3D" id="1.10.1660.10">
    <property type="match status" value="1"/>
</dbReference>
<dbReference type="EMBL" id="CP029463">
    <property type="protein sequence ID" value="AWM13006.1"/>
    <property type="molecule type" value="Genomic_DNA"/>
</dbReference>
<protein>
    <submittedName>
        <fullName evidence="6">MerR family transcriptional regulator</fullName>
    </submittedName>
</protein>
<evidence type="ECO:0000313" key="6">
    <source>
        <dbReference type="EMBL" id="AWM13006.1"/>
    </source>
</evidence>
<dbReference type="SMART" id="SM00422">
    <property type="entry name" value="HTH_MERR"/>
    <property type="match status" value="1"/>
</dbReference>
<dbReference type="Pfam" id="PF13411">
    <property type="entry name" value="MerR_1"/>
    <property type="match status" value="1"/>
</dbReference>
<dbReference type="OrthoDB" id="9800334at2"/>
<proteinExistence type="predicted"/>
<dbReference type="Gene3D" id="1.10.1240.10">
    <property type="entry name" value="Methionine synthase domain"/>
    <property type="match status" value="1"/>
</dbReference>
<dbReference type="GO" id="GO:0003700">
    <property type="term" value="F:DNA-binding transcription factor activity"/>
    <property type="evidence" value="ECO:0007669"/>
    <property type="project" value="InterPro"/>
</dbReference>